<evidence type="ECO:0000259" key="2">
    <source>
        <dbReference type="Pfam" id="PF00892"/>
    </source>
</evidence>
<feature type="transmembrane region" description="Helical" evidence="1">
    <location>
        <begin position="70"/>
        <end position="89"/>
    </location>
</feature>
<feature type="transmembrane region" description="Helical" evidence="1">
    <location>
        <begin position="245"/>
        <end position="266"/>
    </location>
</feature>
<dbReference type="KEGG" id="asx:CDL62_06925"/>
<proteinExistence type="predicted"/>
<feature type="transmembrane region" description="Helical" evidence="1">
    <location>
        <begin position="38"/>
        <end position="55"/>
    </location>
</feature>
<dbReference type="Proteomes" id="UP000191055">
    <property type="component" value="Unassembled WGS sequence"/>
</dbReference>
<keyword evidence="4" id="KW-1185">Reference proteome</keyword>
<dbReference type="PANTHER" id="PTHR22911:SF134">
    <property type="entry name" value="DMT FAMILY TRANSPORTER"/>
    <property type="match status" value="1"/>
</dbReference>
<evidence type="ECO:0000313" key="3">
    <source>
        <dbReference type="EMBL" id="SKB29271.1"/>
    </source>
</evidence>
<dbReference type="OrthoDB" id="9805239at2"/>
<name>A0A1T5A2N5_9BACT</name>
<keyword evidence="1" id="KW-0812">Transmembrane</keyword>
<dbReference type="PANTHER" id="PTHR22911">
    <property type="entry name" value="ACYL-MALONYL CONDENSING ENZYME-RELATED"/>
    <property type="match status" value="1"/>
</dbReference>
<feature type="domain" description="EamA" evidence="2">
    <location>
        <begin position="155"/>
        <end position="294"/>
    </location>
</feature>
<dbReference type="InterPro" id="IPR037185">
    <property type="entry name" value="EmrE-like"/>
</dbReference>
<dbReference type="GO" id="GO:0016020">
    <property type="term" value="C:membrane"/>
    <property type="evidence" value="ECO:0007669"/>
    <property type="project" value="InterPro"/>
</dbReference>
<feature type="transmembrane region" description="Helical" evidence="1">
    <location>
        <begin position="95"/>
        <end position="115"/>
    </location>
</feature>
<reference evidence="3 4" key="1">
    <citation type="submission" date="2017-02" db="EMBL/GenBank/DDBJ databases">
        <authorList>
            <person name="Peterson S.W."/>
        </authorList>
    </citation>
    <scope>NUCLEOTIDE SEQUENCE [LARGE SCALE GENOMIC DNA]</scope>
    <source>
        <strain evidence="3 4">DSM 24412</strain>
    </source>
</reference>
<protein>
    <submittedName>
        <fullName evidence="3">EamA domain-containing membrane protein RarD</fullName>
    </submittedName>
</protein>
<feature type="domain" description="EamA" evidence="2">
    <location>
        <begin position="6"/>
        <end position="138"/>
    </location>
</feature>
<dbReference type="EMBL" id="FUYV01000001">
    <property type="protein sequence ID" value="SKB29271.1"/>
    <property type="molecule type" value="Genomic_DNA"/>
</dbReference>
<keyword evidence="1" id="KW-1133">Transmembrane helix</keyword>
<feature type="transmembrane region" description="Helical" evidence="1">
    <location>
        <begin position="208"/>
        <end position="233"/>
    </location>
</feature>
<feature type="transmembrane region" description="Helical" evidence="1">
    <location>
        <begin position="122"/>
        <end position="139"/>
    </location>
</feature>
<dbReference type="SUPFAM" id="SSF103481">
    <property type="entry name" value="Multidrug resistance efflux transporter EmrE"/>
    <property type="match status" value="1"/>
</dbReference>
<dbReference type="InterPro" id="IPR000620">
    <property type="entry name" value="EamA_dom"/>
</dbReference>
<evidence type="ECO:0000256" key="1">
    <source>
        <dbReference type="SAM" id="Phobius"/>
    </source>
</evidence>
<feature type="transmembrane region" description="Helical" evidence="1">
    <location>
        <begin position="278"/>
        <end position="297"/>
    </location>
</feature>
<gene>
    <name evidence="3" type="ORF">SAMN03080601_00052</name>
</gene>
<dbReference type="RefSeq" id="WP_079555852.1">
    <property type="nucleotide sequence ID" value="NZ_CP021904.1"/>
</dbReference>
<accession>A0A1T5A2N5</accession>
<keyword evidence="1" id="KW-0472">Membrane</keyword>
<organism evidence="3 4">
    <name type="scientific">Alkalitalea saponilacus</name>
    <dbReference type="NCBI Taxonomy" id="889453"/>
    <lineage>
        <taxon>Bacteria</taxon>
        <taxon>Pseudomonadati</taxon>
        <taxon>Bacteroidota</taxon>
        <taxon>Bacteroidia</taxon>
        <taxon>Marinilabiliales</taxon>
        <taxon>Marinilabiliaceae</taxon>
        <taxon>Alkalitalea</taxon>
    </lineage>
</organism>
<dbReference type="AlphaFoldDB" id="A0A1T5A2N5"/>
<dbReference type="STRING" id="889453.SAMN03080601_00052"/>
<feature type="transmembrane region" description="Helical" evidence="1">
    <location>
        <begin position="185"/>
        <end position="202"/>
    </location>
</feature>
<evidence type="ECO:0000313" key="4">
    <source>
        <dbReference type="Proteomes" id="UP000191055"/>
    </source>
</evidence>
<sequence>MKDSTKGILLACLSALMWGLLAIALKIALNYTDSYTIVWWRFAASFLILILFYLFRSPRSLRVLRNPPKILLLGGVLLGINFFGFQQGIEHAGPAVSQVIIQAGPVNLALIGFIIFKEKINFIRITGFLLAATGFYFFYHQQMQVMPDGGGALRIGALWTFAGALAWTGYAIINKIMVKRMAPMQINLIIYGIPALIFIPFADFQSLYLLNSPIVCLLFLFLALNTILAYGGLSMALKYTEANRISMIVTLNPIITFIILEILLLINVHWFESPPMAPMAYIGALMVLGGVALAVGARKVQWKWKRTRIKND</sequence>
<dbReference type="Pfam" id="PF00892">
    <property type="entry name" value="EamA"/>
    <property type="match status" value="2"/>
</dbReference>
<feature type="transmembrane region" description="Helical" evidence="1">
    <location>
        <begin position="151"/>
        <end position="173"/>
    </location>
</feature>